<dbReference type="OrthoDB" id="8116864at2"/>
<sequence length="73" mass="8099">MDQAAIAAIFRPKLSKQEVKADEVTRNVRVILDAEVANRLSKTERLRSARVARDAKMPAAPVKKIRSLGSRAK</sequence>
<evidence type="ECO:0000313" key="2">
    <source>
        <dbReference type="Proteomes" id="UP000242763"/>
    </source>
</evidence>
<dbReference type="AlphaFoldDB" id="A0A1I3T608"/>
<gene>
    <name evidence="1" type="ORF">SAMN03080618_03575</name>
</gene>
<accession>A0A1I3T608</accession>
<keyword evidence="2" id="KW-1185">Reference proteome</keyword>
<evidence type="ECO:0000313" key="1">
    <source>
        <dbReference type="EMBL" id="SFJ66023.1"/>
    </source>
</evidence>
<dbReference type="STRING" id="1121003.SAMN03080618_03575"/>
<dbReference type="EMBL" id="FORF01000044">
    <property type="protein sequence ID" value="SFJ66023.1"/>
    <property type="molecule type" value="Genomic_DNA"/>
</dbReference>
<organism evidence="1 2">
    <name type="scientific">Aquamicrobium aerolatum DSM 21857</name>
    <dbReference type="NCBI Taxonomy" id="1121003"/>
    <lineage>
        <taxon>Bacteria</taxon>
        <taxon>Pseudomonadati</taxon>
        <taxon>Pseudomonadota</taxon>
        <taxon>Alphaproteobacteria</taxon>
        <taxon>Hyphomicrobiales</taxon>
        <taxon>Phyllobacteriaceae</taxon>
        <taxon>Aerobium</taxon>
    </lineage>
</organism>
<proteinExistence type="predicted"/>
<dbReference type="RefSeq" id="WP_091525178.1">
    <property type="nucleotide sequence ID" value="NZ_FORF01000044.1"/>
</dbReference>
<protein>
    <submittedName>
        <fullName evidence="1">Uncharacterized protein</fullName>
    </submittedName>
</protein>
<reference evidence="2" key="1">
    <citation type="submission" date="2016-10" db="EMBL/GenBank/DDBJ databases">
        <authorList>
            <person name="Varghese N."/>
            <person name="Submissions S."/>
        </authorList>
    </citation>
    <scope>NUCLEOTIDE SEQUENCE [LARGE SCALE GENOMIC DNA]</scope>
    <source>
        <strain evidence="2">DSM 21857</strain>
    </source>
</reference>
<name>A0A1I3T608_9HYPH</name>
<dbReference type="Proteomes" id="UP000242763">
    <property type="component" value="Unassembled WGS sequence"/>
</dbReference>